<dbReference type="AlphaFoldDB" id="A0A1P9X381"/>
<keyword evidence="2" id="KW-1185">Reference proteome</keyword>
<dbReference type="EMBL" id="CP014263">
    <property type="protein sequence ID" value="AQG82096.1"/>
    <property type="molecule type" value="Genomic_DNA"/>
</dbReference>
<dbReference type="KEGG" id="smon:AWR27_24035"/>
<sequence>MRVLFLVQGEGRGHLTQALSLAQMLQTAGHQVIGALVGVTEHRSVPAFFSNTFTAPITPVFSPGLVYNAGTNELEPFKTTVQAIRYSRPFWRSLKLVHEIIETERPDVVVNFYEMLGGLTYALLRPSVPMICIAHQYFAFHSNFQRPKGQWLYRQAFRINTLLTCFGARELLALSFDKQPDEPRNRVRVVPPLLRQEITQLQPSPGDSLLAYVTQPGLKTELLKAHQQHPGIKIDAFHAAASGPDERVDDTLTYHAIDGKRFLEFMARCRAIVTTAGFESVCEAAYLGKPALMIPQPNHFEQSCNAIDGQRAGVGIAAQKFDLDQLLAYLPTHDYTVSERFRAWHAQGYFMFLAALNRATSATPRPTSTDGFSGNRLRALLRG</sequence>
<dbReference type="PANTHER" id="PTHR21015">
    <property type="entry name" value="UDP-N-ACETYLGLUCOSAMINE--N-ACETYLMURAMYL-(PENTAPEPTIDE) PYROPHOSPHORYL-UNDECAPRENOL N-ACETYLGLUCOSAMINE TRANSFERASE 1"/>
    <property type="match status" value="1"/>
</dbReference>
<dbReference type="OrthoDB" id="9793805at2"/>
<dbReference type="Proteomes" id="UP000187941">
    <property type="component" value="Chromosome"/>
</dbReference>
<protein>
    <submittedName>
        <fullName evidence="1">Glycosyl transferase</fullName>
    </submittedName>
</protein>
<dbReference type="STRING" id="1178516.AWR27_24035"/>
<dbReference type="GO" id="GO:0016757">
    <property type="term" value="F:glycosyltransferase activity"/>
    <property type="evidence" value="ECO:0007669"/>
    <property type="project" value="TreeGrafter"/>
</dbReference>
<evidence type="ECO:0000313" key="2">
    <source>
        <dbReference type="Proteomes" id="UP000187941"/>
    </source>
</evidence>
<dbReference type="Gene3D" id="3.40.50.2000">
    <property type="entry name" value="Glycogen Phosphorylase B"/>
    <property type="match status" value="2"/>
</dbReference>
<organism evidence="1 2">
    <name type="scientific">Spirosoma montaniterrae</name>
    <dbReference type="NCBI Taxonomy" id="1178516"/>
    <lineage>
        <taxon>Bacteria</taxon>
        <taxon>Pseudomonadati</taxon>
        <taxon>Bacteroidota</taxon>
        <taxon>Cytophagia</taxon>
        <taxon>Cytophagales</taxon>
        <taxon>Cytophagaceae</taxon>
        <taxon>Spirosoma</taxon>
    </lineage>
</organism>
<dbReference type="Pfam" id="PF13528">
    <property type="entry name" value="Glyco_trans_1_3"/>
    <property type="match status" value="1"/>
</dbReference>
<dbReference type="PANTHER" id="PTHR21015:SF22">
    <property type="entry name" value="GLYCOSYLTRANSFERASE"/>
    <property type="match status" value="1"/>
</dbReference>
<accession>A0A1P9X381</accession>
<proteinExistence type="predicted"/>
<dbReference type="RefSeq" id="WP_077133573.1">
    <property type="nucleotide sequence ID" value="NZ_CP014263.1"/>
</dbReference>
<dbReference type="SUPFAM" id="SSF53756">
    <property type="entry name" value="UDP-Glycosyltransferase/glycogen phosphorylase"/>
    <property type="match status" value="1"/>
</dbReference>
<name>A0A1P9X381_9BACT</name>
<reference evidence="1 2" key="1">
    <citation type="submission" date="2016-01" db="EMBL/GenBank/DDBJ databases">
        <authorList>
            <person name="Oliw E.H."/>
        </authorList>
    </citation>
    <scope>NUCLEOTIDE SEQUENCE [LARGE SCALE GENOMIC DNA]</scope>
    <source>
        <strain evidence="1 2">DY10</strain>
    </source>
</reference>
<evidence type="ECO:0000313" key="1">
    <source>
        <dbReference type="EMBL" id="AQG82096.1"/>
    </source>
</evidence>
<keyword evidence="1" id="KW-0808">Transferase</keyword>
<gene>
    <name evidence="1" type="ORF">AWR27_24035</name>
</gene>